<feature type="signal peptide" evidence="19">
    <location>
        <begin position="1"/>
        <end position="17"/>
    </location>
</feature>
<evidence type="ECO:0000256" key="7">
    <source>
        <dbReference type="ARBA" id="ARBA00022859"/>
    </source>
</evidence>
<accession>A0A6P5P6G3</accession>
<keyword evidence="14" id="KW-0393">Immunoglobulin domain</keyword>
<dbReference type="PANTHER" id="PTHR25466:SF1">
    <property type="entry name" value="PROGRAMMED CELL DEATH 1 LIGAND 2"/>
    <property type="match status" value="1"/>
</dbReference>
<keyword evidence="4 18" id="KW-0812">Transmembrane</keyword>
<keyword evidence="5 19" id="KW-0732">Signal</keyword>
<dbReference type="GO" id="GO:0042102">
    <property type="term" value="P:positive regulation of T cell proliferation"/>
    <property type="evidence" value="ECO:0007669"/>
    <property type="project" value="TreeGrafter"/>
</dbReference>
<evidence type="ECO:0000259" key="20">
    <source>
        <dbReference type="PROSITE" id="PS50835"/>
    </source>
</evidence>
<dbReference type="AlphaFoldDB" id="A0A6P5P6G3"/>
<name>A0A6P5P6G3_MUSCR</name>
<feature type="domain" description="Ig-like" evidence="20">
    <location>
        <begin position="193"/>
        <end position="261"/>
    </location>
</feature>
<evidence type="ECO:0000313" key="21">
    <source>
        <dbReference type="Proteomes" id="UP000515126"/>
    </source>
</evidence>
<dbReference type="GO" id="GO:0009897">
    <property type="term" value="C:external side of plasma membrane"/>
    <property type="evidence" value="ECO:0007669"/>
    <property type="project" value="TreeGrafter"/>
</dbReference>
<evidence type="ECO:0000256" key="14">
    <source>
        <dbReference type="ARBA" id="ARBA00023319"/>
    </source>
</evidence>
<dbReference type="InterPro" id="IPR007110">
    <property type="entry name" value="Ig-like_dom"/>
</dbReference>
<dbReference type="GO" id="GO:0042130">
    <property type="term" value="P:negative regulation of T cell proliferation"/>
    <property type="evidence" value="ECO:0007669"/>
    <property type="project" value="TreeGrafter"/>
</dbReference>
<dbReference type="GO" id="GO:0071222">
    <property type="term" value="P:cellular response to lipopolysaccharide"/>
    <property type="evidence" value="ECO:0007669"/>
    <property type="project" value="TreeGrafter"/>
</dbReference>
<keyword evidence="21" id="KW-1185">Reference proteome</keyword>
<evidence type="ECO:0000256" key="10">
    <source>
        <dbReference type="ARBA" id="ARBA00023136"/>
    </source>
</evidence>
<feature type="domain" description="Ig-like" evidence="20">
    <location>
        <begin position="74"/>
        <end position="162"/>
    </location>
</feature>
<feature type="chain" id="PRO_5027773999" description="Programmed cell death 1 ligand 2" evidence="19">
    <location>
        <begin position="18"/>
        <end position="325"/>
    </location>
</feature>
<evidence type="ECO:0000256" key="6">
    <source>
        <dbReference type="ARBA" id="ARBA00022737"/>
    </source>
</evidence>
<dbReference type="Pfam" id="PF22705">
    <property type="entry name" value="C2-set_3"/>
    <property type="match status" value="1"/>
</dbReference>
<keyword evidence="6" id="KW-0677">Repeat</keyword>
<reference evidence="22" key="1">
    <citation type="submission" date="2025-08" db="UniProtKB">
        <authorList>
            <consortium name="RefSeq"/>
        </authorList>
    </citation>
    <scope>IDENTIFICATION</scope>
</reference>
<dbReference type="InterPro" id="IPR003599">
    <property type="entry name" value="Ig_sub"/>
</dbReference>
<dbReference type="InterPro" id="IPR013783">
    <property type="entry name" value="Ig-like_fold"/>
</dbReference>
<comment type="similarity">
    <text evidence="2">Belongs to the immunoglobulin superfamily. BTN/MOG family.</text>
</comment>
<evidence type="ECO:0000256" key="3">
    <source>
        <dbReference type="ARBA" id="ARBA00022475"/>
    </source>
</evidence>
<evidence type="ECO:0000256" key="15">
    <source>
        <dbReference type="ARBA" id="ARBA00064903"/>
    </source>
</evidence>
<dbReference type="CDD" id="cd20983">
    <property type="entry name" value="IgV_PD-L2"/>
    <property type="match status" value="1"/>
</dbReference>
<comment type="subunit">
    <text evidence="15">Interacts with PDCD1.</text>
</comment>
<evidence type="ECO:0000256" key="18">
    <source>
        <dbReference type="SAM" id="Phobius"/>
    </source>
</evidence>
<keyword evidence="8 18" id="KW-1133">Transmembrane helix</keyword>
<protein>
    <recommendedName>
        <fullName evidence="16">Programmed cell death 1 ligand 2</fullName>
    </recommendedName>
    <alternativeName>
        <fullName evidence="17">Butyrophilin B7-DC</fullName>
    </alternativeName>
</protein>
<dbReference type="FunFam" id="2.60.40.10:FF:001239">
    <property type="entry name" value="Programmed cell death 1 ligand 2"/>
    <property type="match status" value="1"/>
</dbReference>
<keyword evidence="11" id="KW-1015">Disulfide bond</keyword>
<evidence type="ECO:0000256" key="16">
    <source>
        <dbReference type="ARBA" id="ARBA00070412"/>
    </source>
</evidence>
<feature type="transmembrane region" description="Helical" evidence="18">
    <location>
        <begin position="279"/>
        <end position="300"/>
    </location>
</feature>
<evidence type="ECO:0000256" key="11">
    <source>
        <dbReference type="ARBA" id="ARBA00023157"/>
    </source>
</evidence>
<dbReference type="PANTHER" id="PTHR25466">
    <property type="entry name" value="T-LYMPHOCYTE ACTIVATION ANTIGEN"/>
    <property type="match status" value="1"/>
</dbReference>
<dbReference type="InterPro" id="IPR053896">
    <property type="entry name" value="BTN3A2-like_Ig-C"/>
</dbReference>
<evidence type="ECO:0000256" key="1">
    <source>
        <dbReference type="ARBA" id="ARBA00004251"/>
    </source>
</evidence>
<dbReference type="SUPFAM" id="SSF48726">
    <property type="entry name" value="Immunoglobulin"/>
    <property type="match status" value="2"/>
</dbReference>
<evidence type="ECO:0000256" key="17">
    <source>
        <dbReference type="ARBA" id="ARBA00079092"/>
    </source>
</evidence>
<keyword evidence="10 18" id="KW-0472">Membrane</keyword>
<dbReference type="GO" id="GO:0007166">
    <property type="term" value="P:cell surface receptor signaling pathway"/>
    <property type="evidence" value="ECO:0007669"/>
    <property type="project" value="TreeGrafter"/>
</dbReference>
<dbReference type="GeneID" id="110285873"/>
<comment type="subcellular location">
    <subcellularLocation>
        <location evidence="1">Cell membrane</location>
        <topology evidence="1">Single-pass type I membrane protein</topology>
    </subcellularLocation>
</comment>
<keyword evidence="13" id="KW-0325">Glycoprotein</keyword>
<dbReference type="CTD" id="80380"/>
<proteinExistence type="inferred from homology"/>
<sequence>MWHIFVVSSCLPTRGNALTAPVEDRFGCRCDWLPGNLIQGATVPLFEELCWVLILTQTMLLLLPILNLSLQLHPVAALFTVTAPKEVYTVDVGSSVSLECYFDRRECTELEGIRASLQKVENDTSLQSERATLLEEQLPLGKALFHIPSVQVRDSGQYRCLVICGAAWDYKYLTVKVKASYMRIDTGILEVPGTGELQLTCQARGYPLAEVSWQNVSVPANTSHIRTPEGLYQVTSVLRLKPQPNRNFTCMFWNAHTKELTSAVIDPLSWMEPKVPRTWPLHVFIPACIIALIFLAIVIIQRKRIWGKLYYGRRSEPAVLGVGRI</sequence>
<keyword evidence="12" id="KW-0675">Receptor</keyword>
<dbReference type="RefSeq" id="XP_021007994.1">
    <property type="nucleotide sequence ID" value="XM_021152335.1"/>
</dbReference>
<evidence type="ECO:0000313" key="22">
    <source>
        <dbReference type="RefSeq" id="XP_021007994.1"/>
    </source>
</evidence>
<dbReference type="FunFam" id="2.60.40.10:FF:001078">
    <property type="entry name" value="Programmed cell death 1 ligand 2"/>
    <property type="match status" value="1"/>
</dbReference>
<dbReference type="SMART" id="SM00409">
    <property type="entry name" value="IG"/>
    <property type="match status" value="1"/>
</dbReference>
<evidence type="ECO:0000256" key="5">
    <source>
        <dbReference type="ARBA" id="ARBA00022729"/>
    </source>
</evidence>
<evidence type="ECO:0000256" key="4">
    <source>
        <dbReference type="ARBA" id="ARBA00022692"/>
    </source>
</evidence>
<evidence type="ECO:0000256" key="13">
    <source>
        <dbReference type="ARBA" id="ARBA00023180"/>
    </source>
</evidence>
<keyword evidence="7" id="KW-0391">Immunity</keyword>
<dbReference type="InterPro" id="IPR051713">
    <property type="entry name" value="T-cell_Activation_Regulation"/>
</dbReference>
<evidence type="ECO:0000256" key="19">
    <source>
        <dbReference type="SAM" id="SignalP"/>
    </source>
</evidence>
<organism evidence="21 22">
    <name type="scientific">Mus caroli</name>
    <name type="common">Ryukyu mouse</name>
    <name type="synonym">Ricefield mouse</name>
    <dbReference type="NCBI Taxonomy" id="10089"/>
    <lineage>
        <taxon>Eukaryota</taxon>
        <taxon>Metazoa</taxon>
        <taxon>Chordata</taxon>
        <taxon>Craniata</taxon>
        <taxon>Vertebrata</taxon>
        <taxon>Euteleostomi</taxon>
        <taxon>Mammalia</taxon>
        <taxon>Eutheria</taxon>
        <taxon>Euarchontoglires</taxon>
        <taxon>Glires</taxon>
        <taxon>Rodentia</taxon>
        <taxon>Myomorpha</taxon>
        <taxon>Muroidea</taxon>
        <taxon>Muridae</taxon>
        <taxon>Murinae</taxon>
        <taxon>Mus</taxon>
        <taxon>Mus</taxon>
    </lineage>
</organism>
<evidence type="ECO:0000256" key="8">
    <source>
        <dbReference type="ARBA" id="ARBA00022989"/>
    </source>
</evidence>
<dbReference type="Proteomes" id="UP000515126">
    <property type="component" value="Chromosome 19"/>
</dbReference>
<evidence type="ECO:0000256" key="9">
    <source>
        <dbReference type="ARBA" id="ARBA00023130"/>
    </source>
</evidence>
<evidence type="ECO:0000256" key="2">
    <source>
        <dbReference type="ARBA" id="ARBA00007591"/>
    </source>
</evidence>
<gene>
    <name evidence="22" type="primary">Pdcd1lg2</name>
</gene>
<dbReference type="InterPro" id="IPR036179">
    <property type="entry name" value="Ig-like_dom_sf"/>
</dbReference>
<dbReference type="KEGG" id="mcal:110285873"/>
<keyword evidence="9" id="KW-1064">Adaptive immunity</keyword>
<dbReference type="GO" id="GO:0002250">
    <property type="term" value="P:adaptive immune response"/>
    <property type="evidence" value="ECO:0007669"/>
    <property type="project" value="UniProtKB-KW"/>
</dbReference>
<evidence type="ECO:0000256" key="12">
    <source>
        <dbReference type="ARBA" id="ARBA00023170"/>
    </source>
</evidence>
<dbReference type="GO" id="GO:0031295">
    <property type="term" value="P:T cell costimulation"/>
    <property type="evidence" value="ECO:0007669"/>
    <property type="project" value="TreeGrafter"/>
</dbReference>
<dbReference type="PROSITE" id="PS50835">
    <property type="entry name" value="IG_LIKE"/>
    <property type="match status" value="2"/>
</dbReference>
<keyword evidence="3" id="KW-1003">Cell membrane</keyword>
<dbReference type="Gene3D" id="2.60.40.10">
    <property type="entry name" value="Immunoglobulins"/>
    <property type="match status" value="2"/>
</dbReference>